<protein>
    <submittedName>
        <fullName evidence="5">Uncharacterized protein</fullName>
    </submittedName>
</protein>
<dbReference type="Proteomes" id="UP001061958">
    <property type="component" value="Unassembled WGS sequence"/>
</dbReference>
<gene>
    <name evidence="5" type="ORF">GpartN1_g1667.t1</name>
</gene>
<dbReference type="CDD" id="cd03814">
    <property type="entry name" value="GT4-like"/>
    <property type="match status" value="1"/>
</dbReference>
<keyword evidence="2" id="KW-0472">Membrane</keyword>
<dbReference type="InterPro" id="IPR028098">
    <property type="entry name" value="Glyco_trans_4-like_N"/>
</dbReference>
<keyword evidence="2" id="KW-1133">Transmembrane helix</keyword>
<dbReference type="Pfam" id="PF13439">
    <property type="entry name" value="Glyco_transf_4"/>
    <property type="match status" value="1"/>
</dbReference>
<dbReference type="EMBL" id="BQMJ01000011">
    <property type="protein sequence ID" value="GJQ09876.1"/>
    <property type="molecule type" value="Genomic_DNA"/>
</dbReference>
<evidence type="ECO:0000259" key="3">
    <source>
        <dbReference type="Pfam" id="PF00534"/>
    </source>
</evidence>
<reference evidence="5" key="2">
    <citation type="submission" date="2022-01" db="EMBL/GenBank/DDBJ databases">
        <authorList>
            <person name="Hirooka S."/>
            <person name="Miyagishima S.Y."/>
        </authorList>
    </citation>
    <scope>NUCLEOTIDE SEQUENCE</scope>
    <source>
        <strain evidence="5">NBRC 102759</strain>
    </source>
</reference>
<dbReference type="OrthoDB" id="443318at2759"/>
<dbReference type="Pfam" id="PF00534">
    <property type="entry name" value="Glycos_transf_1"/>
    <property type="match status" value="1"/>
</dbReference>
<feature type="domain" description="Glycosyltransferase subfamily 4-like N-terminal" evidence="4">
    <location>
        <begin position="156"/>
        <end position="323"/>
    </location>
</feature>
<evidence type="ECO:0000256" key="2">
    <source>
        <dbReference type="SAM" id="Phobius"/>
    </source>
</evidence>
<dbReference type="GO" id="GO:0016757">
    <property type="term" value="F:glycosyltransferase activity"/>
    <property type="evidence" value="ECO:0007669"/>
    <property type="project" value="UniProtKB-KW"/>
</dbReference>
<evidence type="ECO:0000313" key="5">
    <source>
        <dbReference type="EMBL" id="GJQ09876.1"/>
    </source>
</evidence>
<dbReference type="PANTHER" id="PTHR45947:SF3">
    <property type="entry name" value="SULFOQUINOVOSYL TRANSFERASE SQD2"/>
    <property type="match status" value="1"/>
</dbReference>
<keyword evidence="1" id="KW-0328">Glycosyltransferase</keyword>
<dbReference type="InterPro" id="IPR050194">
    <property type="entry name" value="Glycosyltransferase_grp1"/>
</dbReference>
<organism evidence="5 6">
    <name type="scientific">Galdieria partita</name>
    <dbReference type="NCBI Taxonomy" id="83374"/>
    <lineage>
        <taxon>Eukaryota</taxon>
        <taxon>Rhodophyta</taxon>
        <taxon>Bangiophyceae</taxon>
        <taxon>Galdieriales</taxon>
        <taxon>Galdieriaceae</taxon>
        <taxon>Galdieria</taxon>
    </lineage>
</organism>
<dbReference type="SUPFAM" id="SSF53756">
    <property type="entry name" value="UDP-Glycosyltransferase/glycogen phosphorylase"/>
    <property type="match status" value="1"/>
</dbReference>
<evidence type="ECO:0000259" key="4">
    <source>
        <dbReference type="Pfam" id="PF13439"/>
    </source>
</evidence>
<accession>A0A9C7PSX9</accession>
<reference evidence="5" key="1">
    <citation type="journal article" date="2022" name="Proc. Natl. Acad. Sci. U.S.A.">
        <title>Life cycle and functional genomics of the unicellular red alga Galdieria for elucidating algal and plant evolution and industrial use.</title>
        <authorList>
            <person name="Hirooka S."/>
            <person name="Itabashi T."/>
            <person name="Ichinose T.M."/>
            <person name="Onuma R."/>
            <person name="Fujiwara T."/>
            <person name="Yamashita S."/>
            <person name="Jong L.W."/>
            <person name="Tomita R."/>
            <person name="Iwane A.H."/>
            <person name="Miyagishima S.Y."/>
        </authorList>
    </citation>
    <scope>NUCLEOTIDE SEQUENCE</scope>
    <source>
        <strain evidence="5">NBRC 102759</strain>
    </source>
</reference>
<dbReference type="PANTHER" id="PTHR45947">
    <property type="entry name" value="SULFOQUINOVOSYL TRANSFERASE SQD2"/>
    <property type="match status" value="1"/>
</dbReference>
<feature type="domain" description="Glycosyl transferase family 1" evidence="3">
    <location>
        <begin position="341"/>
        <end position="491"/>
    </location>
</feature>
<sequence>MKELLPFNFSDTVLCNRNFFGYPSSTVRSYLFVCRFNTLLRDRISPRVLQPRPEKLLLPNSAVNLLLKFGKCGRCVWSQKYTVQRRPFRCFTMSSSVPDTSCGSEGTERDCTNVSGDIEKDVRTVESSNINSMQTRKLPPHRIVMIIEPSPFTHVSGYSNRFIETLRYLKEAGDEVLVIVPEVLGSAPSEIFGFPIVNIPGFQFALYPNVVLSTGAYIYFFLVLYRFKPDIVHLATPGCLCFSVLNWVRFLRVPLLLSYHTHLPIYANKYGLGYLEGLCWRLIRYVSIRADLTLTVSPQVCKEMEEKGVKNVQLWRKAVDCNRFHPKFRSLSKRKLLTNNKPSNPLVIYVGRLGLEKNLLCLKELFNLIPNLCLAFIGNGPFATQLESHYRNTATVFTGLLSGQDLSEAFASADVFVMPSETETLGFVVLEAMASGVPVVATRSGGIPDLIQHEITGLLYEPGDIATCASYVCRLIEDPHFAQKLSAKARKEAESWDWRTATAVLRNIHYRRAMHHFQNTRALGISLPRTLSIYRWFRKKYIIWKQQFSRYWNLLGFNL</sequence>
<evidence type="ECO:0000256" key="1">
    <source>
        <dbReference type="ARBA" id="ARBA00022676"/>
    </source>
</evidence>
<proteinExistence type="predicted"/>
<dbReference type="Gene3D" id="3.40.50.2000">
    <property type="entry name" value="Glycogen Phosphorylase B"/>
    <property type="match status" value="2"/>
</dbReference>
<comment type="caution">
    <text evidence="5">The sequence shown here is derived from an EMBL/GenBank/DDBJ whole genome shotgun (WGS) entry which is preliminary data.</text>
</comment>
<name>A0A9C7PSX9_9RHOD</name>
<keyword evidence="2" id="KW-0812">Transmembrane</keyword>
<feature type="transmembrane region" description="Helical" evidence="2">
    <location>
        <begin position="231"/>
        <end position="248"/>
    </location>
</feature>
<keyword evidence="1" id="KW-0808">Transferase</keyword>
<dbReference type="InterPro" id="IPR001296">
    <property type="entry name" value="Glyco_trans_1"/>
</dbReference>
<dbReference type="AlphaFoldDB" id="A0A9C7PSX9"/>
<keyword evidence="6" id="KW-1185">Reference proteome</keyword>
<feature type="transmembrane region" description="Helical" evidence="2">
    <location>
        <begin position="204"/>
        <end position="225"/>
    </location>
</feature>
<evidence type="ECO:0000313" key="6">
    <source>
        <dbReference type="Proteomes" id="UP001061958"/>
    </source>
</evidence>